<dbReference type="PATRIC" id="fig|1045858.4.peg.1666"/>
<sequence>MIVYIFEKILGKFFLMIDNKPSSYYWLGLAWLGLAWLGLAWLGLAWLGCDS</sequence>
<dbReference type="KEGG" id="bip:Bint_1664"/>
<evidence type="ECO:0000256" key="1">
    <source>
        <dbReference type="SAM" id="Phobius"/>
    </source>
</evidence>
<dbReference type="AlphaFoldDB" id="G0EIT1"/>
<keyword evidence="1" id="KW-1133">Transmembrane helix</keyword>
<reference evidence="2 3" key="1">
    <citation type="journal article" date="2011" name="BMC Genomics">
        <title>Complete genome sequence of Brachyspira intermedia reveals unique genomic features in Brachyspira species and phage-mediated horizontal gene transfer.</title>
        <authorList>
            <person name="Hafstrom T."/>
            <person name="Jansson D.S."/>
            <person name="Segerman B."/>
        </authorList>
    </citation>
    <scope>NUCLEOTIDE SEQUENCE [LARGE SCALE GENOMIC DNA]</scope>
    <source>
        <strain evidence="3">ATCC 51140 / PWS/A</strain>
    </source>
</reference>
<keyword evidence="3" id="KW-1185">Reference proteome</keyword>
<dbReference type="HOGENOM" id="CLU_3096318_0_0_12"/>
<dbReference type="EMBL" id="CP002874">
    <property type="protein sequence ID" value="AEM22283.1"/>
    <property type="molecule type" value="Genomic_DNA"/>
</dbReference>
<dbReference type="Proteomes" id="UP000008522">
    <property type="component" value="Chromosome"/>
</dbReference>
<evidence type="ECO:0000313" key="2">
    <source>
        <dbReference type="EMBL" id="AEM22283.1"/>
    </source>
</evidence>
<accession>G0EIT1</accession>
<feature type="transmembrane region" description="Helical" evidence="1">
    <location>
        <begin position="24"/>
        <end position="47"/>
    </location>
</feature>
<evidence type="ECO:0000313" key="3">
    <source>
        <dbReference type="Proteomes" id="UP000008522"/>
    </source>
</evidence>
<gene>
    <name evidence="2" type="ordered locus">Bint_1664</name>
</gene>
<name>G0EIT1_BRAIP</name>
<keyword evidence="1" id="KW-0812">Transmembrane</keyword>
<proteinExistence type="predicted"/>
<protein>
    <submittedName>
        <fullName evidence="2">Uncharacterized protein</fullName>
    </submittedName>
</protein>
<keyword evidence="1" id="KW-0472">Membrane</keyword>
<organism evidence="2 3">
    <name type="scientific">Brachyspira intermedia (strain ATCC 51140 / PWS/A)</name>
    <name type="common">Serpulina intermedia</name>
    <dbReference type="NCBI Taxonomy" id="1045858"/>
    <lineage>
        <taxon>Bacteria</taxon>
        <taxon>Pseudomonadati</taxon>
        <taxon>Spirochaetota</taxon>
        <taxon>Spirochaetia</taxon>
        <taxon>Brachyspirales</taxon>
        <taxon>Brachyspiraceae</taxon>
        <taxon>Brachyspira</taxon>
    </lineage>
</organism>